<dbReference type="InterPro" id="IPR055355">
    <property type="entry name" value="ZP-C"/>
</dbReference>
<dbReference type="SMART" id="SM00216">
    <property type="entry name" value="VWD"/>
    <property type="match status" value="4"/>
</dbReference>
<evidence type="ECO:0000256" key="4">
    <source>
        <dbReference type="ARBA" id="ARBA00022525"/>
    </source>
</evidence>
<evidence type="ECO:0000259" key="10">
    <source>
        <dbReference type="PROSITE" id="PS51034"/>
    </source>
</evidence>
<dbReference type="GO" id="GO:0007160">
    <property type="term" value="P:cell-matrix adhesion"/>
    <property type="evidence" value="ECO:0007669"/>
    <property type="project" value="InterPro"/>
</dbReference>
<reference evidence="13" key="2">
    <citation type="submission" date="2025-08" db="UniProtKB">
        <authorList>
            <consortium name="Ensembl"/>
        </authorList>
    </citation>
    <scope>IDENTIFICATION</scope>
</reference>
<sequence length="1963" mass="215394">TLSPSFPIFGTSYKTLYVNNNGVLSFQTPVLQYTPDAFPLEDPISFIAPFWADVDNRVNGHVYYRTAKSGRTMELANADINRYFPKLNVTTQWVLVATWDKVAYYGTQTSNVNSFQVVLITDGSHSFVLLNYGDITWISVYCASVMVQELRLPCVERRGRAAGFNSGNSTFYFYIPGSRTADIINVGSTSNVNERGRWVFRTDVFMVVGGCQFNGRFLREGDAFWTNDQCKTMCKCTDNALNCDPRPCAPDKACHFTSPFFSCQPRPSYTKTCLVAGGPHYYAFDGTLYRFQGICTYILAQPCENTTALPFYRVEATNENQGNTVVSWANLVRLLVYGEEVTMTRGNKDHVMVNGLLTSIPLSLANGKIQASRSGFSIMVRTAFGLEVSYDGESWVAIVLPAAYHNATCGLCGTPRNNQSDGFLMPNHTLTTSAAAFGQSWRVEDTDALCWDECIGSSCQPCRDEDKGLYLSESFCGIMNVSLFSACAAIIPPEKFIRSCVYGLCTSSGKQADLCQAVSAYAEQCQAMGVTVLWRRPGFCDVSCPAGSHYEVCGTSCPTTCIDTLAPVYCALACRETCSCDTGYVLSSGQCIPVSQCGCTFMGRYYSIGEQVVPDANCSRKCTCLNSTAGMRCDDFGCGPYEECKIQSGARDCYPKDAGLCWAWGGRHYATFDGAAFALEGACNYTLARSCGTHASVGVSWFNVMERWTSSSKMNLWIEAHGHRLKMAAGEPGKIQVNGTRMNLPLMLGSANIKFFQSGMTAMVQTDFGLHVSFDWRQHVMVTVPATYAGSLCGLCGNFNGDPDDDDFATTGKLAPSWNESGSCREISGQKAGCTAEQRRLYESGQVCGALRRDPTSPFRECLSTADPALYFEGCVHDLCKSGGSHEALCRALEAYAVHCERTGNRVANWQNATSCGKQCPEHSHYELCGSSCPPSCADLTAASSCDAPCVGGCQCDDGFASQGERCVPLTQCGCVHQGQHYEAGERFWINRTQLCHCSGAAGGVQCHEPRALVGGPAGGACSASGDPHYTSFDGLRFDFRGTCRYVLSETRPGADLLDDFRVEVKNENLQGLNISVTMEALIYVYGEELHLTRGKLKLNKFQVNLPLSLHEGRLIVYQSGHYITVTTEFGLVVMYNKDHHISVMVSRVYMGQTQGLCGNFNGNKSDDLASANGTLLASPFDFAASWKANRTADCTHGCRDDCPICLLKILFEGRVYCGILTNLDGPFADCHHFVDPGPFSRDCIYDTCLSTDKVNAFCQSVLPYVRACQAAGAILKPWRQTSLCEMTCPQNSHYELCGNPCQGDCAGSTNVSRCVSNCTEGCYCNPGYMRSAGRCVPPQQCGCLHQGQYLKAGELVWRSNCSETCHCSSNKSISCSPAHCPDGLHCSNRNGILGCHPTTATCTAVGSQHHRTFDGAMVRFHATCKYTFVQLCNALSEHWFQVTTERKEGGKQVNIHLRDTDIIIDPGKTVWVDGTQVSLPTNVSSSAFILTNGTFIVVKTTFNVEVRYDGRSTLLVRVGMEHGGQLCGLCGNFNGDLADDKVLPNGEKAQNDTEFGNAWKTLDGPMSCQSDGSGEQERPCTDLSHTEYYCGIITDKLGHFSKCHWVVDPLVYYDACIYDLCHLREENLTSCHAIEPYEEACSTEGIDVSSWRDQAQCYPVDPCLGLECSEDQWCGEKNGFFGCHCYDGNKNKTKPPFGYRLECDVGKISISLSKCLLWAEGFTVANLHLNNASCIGTLSRSRLCFSFGALTRNCGNRTRKNKTKQEEGDLSVPACCISQDSESIQLCWSSPMTTSPPTPDGSTFVSSVVNLTVPSGSGMYQASMALYQDALYLQPYTHLPVVVTLGRALYILIRVQDFSMDHWVVTLRNCWATPEQDPLSGPQWNLITNQCPNRRDGTVQIIEDGTSDQCRFSFKAFTFSRDSDLHYLHCQVHLCNVNTETCRPVSSLKHFIGKCVCVNLYY</sequence>
<dbReference type="Gene3D" id="2.10.25.10">
    <property type="entry name" value="Laminin"/>
    <property type="match status" value="3"/>
</dbReference>
<dbReference type="SMART" id="SM00215">
    <property type="entry name" value="VWC_out"/>
    <property type="match status" value="3"/>
</dbReference>
<dbReference type="HOGENOM" id="CLU_001423_0_0_1"/>
<proteinExistence type="predicted"/>
<dbReference type="PROSITE" id="PS51034">
    <property type="entry name" value="ZP_2"/>
    <property type="match status" value="1"/>
</dbReference>
<keyword evidence="6" id="KW-0677">Repeat</keyword>
<dbReference type="InterPro" id="IPR025615">
    <property type="entry name" value="TILa_dom"/>
</dbReference>
<organism evidence="13 14">
    <name type="scientific">Latimeria chalumnae</name>
    <name type="common">Coelacanth</name>
    <dbReference type="NCBI Taxonomy" id="7897"/>
    <lineage>
        <taxon>Eukaryota</taxon>
        <taxon>Metazoa</taxon>
        <taxon>Chordata</taxon>
        <taxon>Craniata</taxon>
        <taxon>Vertebrata</taxon>
        <taxon>Euteleostomi</taxon>
        <taxon>Coelacanthiformes</taxon>
        <taxon>Coelacanthidae</taxon>
        <taxon>Latimeria</taxon>
    </lineage>
</organism>
<keyword evidence="3" id="KW-1003">Cell membrane</keyword>
<evidence type="ECO:0000259" key="11">
    <source>
        <dbReference type="PROSITE" id="PS51220"/>
    </source>
</evidence>
<dbReference type="InterPro" id="IPR052749">
    <property type="entry name" value="Alpha-tectorin"/>
</dbReference>
<dbReference type="Pfam" id="PF00100">
    <property type="entry name" value="Zona_pellucida"/>
    <property type="match status" value="1"/>
</dbReference>
<evidence type="ECO:0000256" key="7">
    <source>
        <dbReference type="ARBA" id="ARBA00023136"/>
    </source>
</evidence>
<dbReference type="GeneTree" id="ENSGT00950000183155"/>
<dbReference type="PROSITE" id="PS51233">
    <property type="entry name" value="VWFD"/>
    <property type="match status" value="4"/>
</dbReference>
<evidence type="ECO:0000256" key="8">
    <source>
        <dbReference type="ARBA" id="ARBA00023157"/>
    </source>
</evidence>
<dbReference type="Pfam" id="PF01826">
    <property type="entry name" value="TIL"/>
    <property type="match status" value="3"/>
</dbReference>
<dbReference type="Pfam" id="PF06119">
    <property type="entry name" value="NIDO"/>
    <property type="match status" value="1"/>
</dbReference>
<feature type="domain" description="VWFD" evidence="12">
    <location>
        <begin position="659"/>
        <end position="835"/>
    </location>
</feature>
<dbReference type="EMBL" id="AFYH01099643">
    <property type="status" value="NOT_ANNOTATED_CDS"/>
    <property type="molecule type" value="Genomic_DNA"/>
</dbReference>
<accession>H3AIN8</accession>
<dbReference type="Bgee" id="ENSLACG00000008387">
    <property type="expression patterns" value="Expressed in pelvic fin and 4 other cell types or tissues"/>
</dbReference>
<name>H3AIN8_LATCH</name>
<dbReference type="Gene3D" id="2.60.40.4100">
    <property type="entry name" value="Zona pellucida, ZP-C domain"/>
    <property type="match status" value="1"/>
</dbReference>
<protein>
    <recommendedName>
        <fullName evidence="15">Alpha-tectorin</fullName>
    </recommendedName>
</protein>
<reference evidence="13" key="3">
    <citation type="submission" date="2025-09" db="UniProtKB">
        <authorList>
            <consortium name="Ensembl"/>
        </authorList>
    </citation>
    <scope>IDENTIFICATION</scope>
</reference>
<dbReference type="InterPro" id="IPR042235">
    <property type="entry name" value="ZP-C_dom"/>
</dbReference>
<dbReference type="GO" id="GO:0005886">
    <property type="term" value="C:plasma membrane"/>
    <property type="evidence" value="ECO:0007669"/>
    <property type="project" value="UniProtKB-SubCell"/>
</dbReference>
<evidence type="ECO:0000313" key="13">
    <source>
        <dbReference type="Ensembl" id="ENSLACP00000009509.1"/>
    </source>
</evidence>
<dbReference type="FunFam" id="2.10.25.10:FF:000055">
    <property type="entry name" value="alpha-tectorin isoform X1"/>
    <property type="match status" value="3"/>
</dbReference>
<dbReference type="InterPro" id="IPR001507">
    <property type="entry name" value="ZP_dom"/>
</dbReference>
<feature type="domain" description="VWFD" evidence="12">
    <location>
        <begin position="1020"/>
        <end position="1196"/>
    </location>
</feature>
<dbReference type="EMBL" id="AFYH01099646">
    <property type="status" value="NOT_ANNOTATED_CDS"/>
    <property type="molecule type" value="Genomic_DNA"/>
</dbReference>
<dbReference type="Pfam" id="PF12714">
    <property type="entry name" value="TILa"/>
    <property type="match status" value="2"/>
</dbReference>
<dbReference type="Pfam" id="PF08742">
    <property type="entry name" value="C8"/>
    <property type="match status" value="4"/>
</dbReference>
<dbReference type="GO" id="GO:0005576">
    <property type="term" value="C:extracellular region"/>
    <property type="evidence" value="ECO:0007669"/>
    <property type="project" value="UniProtKB-SubCell"/>
</dbReference>
<evidence type="ECO:0000256" key="3">
    <source>
        <dbReference type="ARBA" id="ARBA00022475"/>
    </source>
</evidence>
<dbReference type="OMA" id="WRIATHC"/>
<keyword evidence="8" id="KW-1015">Disulfide bond</keyword>
<feature type="domain" description="VWFD" evidence="12">
    <location>
        <begin position="271"/>
        <end position="451"/>
    </location>
</feature>
<dbReference type="InterPro" id="IPR017977">
    <property type="entry name" value="ZP_dom_CS"/>
</dbReference>
<dbReference type="SMART" id="SM00214">
    <property type="entry name" value="VWC"/>
    <property type="match status" value="3"/>
</dbReference>
<dbReference type="InterPro" id="IPR001846">
    <property type="entry name" value="VWF_type-D"/>
</dbReference>
<keyword evidence="9" id="KW-0325">Glycoprotein</keyword>
<dbReference type="Proteomes" id="UP000008672">
    <property type="component" value="Unassembled WGS sequence"/>
</dbReference>
<feature type="domain" description="NIDO" evidence="11">
    <location>
        <begin position="49"/>
        <end position="205"/>
    </location>
</feature>
<dbReference type="EMBL" id="AFYH01099644">
    <property type="status" value="NOT_ANNOTATED_CDS"/>
    <property type="molecule type" value="Genomic_DNA"/>
</dbReference>
<dbReference type="InterPro" id="IPR001007">
    <property type="entry name" value="VWF_dom"/>
</dbReference>
<keyword evidence="14" id="KW-1185">Reference proteome</keyword>
<dbReference type="SUPFAM" id="SSF57567">
    <property type="entry name" value="Serine protease inhibitors"/>
    <property type="match status" value="3"/>
</dbReference>
<dbReference type="PANTHER" id="PTHR46160">
    <property type="entry name" value="ALPHA-TECTORIN-RELATED"/>
    <property type="match status" value="1"/>
</dbReference>
<dbReference type="EMBL" id="AFYH01099645">
    <property type="status" value="NOT_ANNOTATED_CDS"/>
    <property type="molecule type" value="Genomic_DNA"/>
</dbReference>
<keyword evidence="4" id="KW-0964">Secreted</keyword>
<comment type="subcellular location">
    <subcellularLocation>
        <location evidence="1">Cell membrane</location>
    </subcellularLocation>
    <subcellularLocation>
        <location evidence="2">Secreted</location>
    </subcellularLocation>
</comment>
<dbReference type="eggNOG" id="KOG1216">
    <property type="taxonomic scope" value="Eukaryota"/>
</dbReference>
<evidence type="ECO:0000256" key="5">
    <source>
        <dbReference type="ARBA" id="ARBA00022729"/>
    </source>
</evidence>
<dbReference type="InterPro" id="IPR014853">
    <property type="entry name" value="VWF/SSPO/ZAN-like_Cys-rich_dom"/>
</dbReference>
<feature type="domain" description="ZP" evidence="10">
    <location>
        <begin position="1703"/>
        <end position="1950"/>
    </location>
</feature>
<evidence type="ECO:0000256" key="9">
    <source>
        <dbReference type="ARBA" id="ARBA00023180"/>
    </source>
</evidence>
<keyword evidence="7" id="KW-0472">Membrane</keyword>
<feature type="domain" description="VWFD" evidence="12">
    <location>
        <begin position="1401"/>
        <end position="1570"/>
    </location>
</feature>
<dbReference type="InterPro" id="IPR036084">
    <property type="entry name" value="Ser_inhib-like_sf"/>
</dbReference>
<keyword evidence="5" id="KW-0732">Signal</keyword>
<dbReference type="eggNOG" id="KOG4291">
    <property type="taxonomic scope" value="Eukaryota"/>
</dbReference>
<dbReference type="SMART" id="SM00832">
    <property type="entry name" value="C8"/>
    <property type="match status" value="4"/>
</dbReference>
<evidence type="ECO:0000256" key="6">
    <source>
        <dbReference type="ARBA" id="ARBA00022737"/>
    </source>
</evidence>
<dbReference type="PANTHER" id="PTHR46160:SF9">
    <property type="entry name" value="PROTEIN PRY2-RELATED"/>
    <property type="match status" value="1"/>
</dbReference>
<dbReference type="InterPro" id="IPR002919">
    <property type="entry name" value="TIL_dom"/>
</dbReference>
<dbReference type="STRING" id="7897.ENSLACP00000009509"/>
<dbReference type="PROSITE" id="PS51220">
    <property type="entry name" value="NIDO"/>
    <property type="match status" value="1"/>
</dbReference>
<evidence type="ECO:0008006" key="15">
    <source>
        <dbReference type="Google" id="ProtNLM"/>
    </source>
</evidence>
<dbReference type="CDD" id="cd19941">
    <property type="entry name" value="TIL"/>
    <property type="match status" value="3"/>
</dbReference>
<dbReference type="SMART" id="SM00241">
    <property type="entry name" value="ZP"/>
    <property type="match status" value="1"/>
</dbReference>
<evidence type="ECO:0000256" key="1">
    <source>
        <dbReference type="ARBA" id="ARBA00004236"/>
    </source>
</evidence>
<evidence type="ECO:0000259" key="12">
    <source>
        <dbReference type="PROSITE" id="PS51233"/>
    </source>
</evidence>
<dbReference type="EMBL" id="AFYH01099647">
    <property type="status" value="NOT_ANNOTATED_CDS"/>
    <property type="molecule type" value="Genomic_DNA"/>
</dbReference>
<dbReference type="PROSITE" id="PS00682">
    <property type="entry name" value="ZP_1"/>
    <property type="match status" value="1"/>
</dbReference>
<dbReference type="Ensembl" id="ENSLACT00000009581.1">
    <property type="protein sequence ID" value="ENSLACP00000009509.1"/>
    <property type="gene ID" value="ENSLACG00000008387.1"/>
</dbReference>
<dbReference type="InParanoid" id="H3AIN8"/>
<evidence type="ECO:0000256" key="2">
    <source>
        <dbReference type="ARBA" id="ARBA00004613"/>
    </source>
</evidence>
<reference evidence="14" key="1">
    <citation type="submission" date="2011-08" db="EMBL/GenBank/DDBJ databases">
        <title>The draft genome of Latimeria chalumnae.</title>
        <authorList>
            <person name="Di Palma F."/>
            <person name="Alfoldi J."/>
            <person name="Johnson J."/>
            <person name="Berlin A."/>
            <person name="Gnerre S."/>
            <person name="Jaffe D."/>
            <person name="MacCallum I."/>
            <person name="Young S."/>
            <person name="Walker B.J."/>
            <person name="Lander E."/>
            <person name="Lindblad-Toh K."/>
        </authorList>
    </citation>
    <scope>NUCLEOTIDE SEQUENCE [LARGE SCALE GENOMIC DNA]</scope>
    <source>
        <strain evidence="14">Wild caught</strain>
    </source>
</reference>
<dbReference type="Pfam" id="PF00094">
    <property type="entry name" value="VWD"/>
    <property type="match status" value="4"/>
</dbReference>
<dbReference type="InterPro" id="IPR003886">
    <property type="entry name" value="NIDO_dom"/>
</dbReference>
<dbReference type="SMART" id="SM00539">
    <property type="entry name" value="NIDO"/>
    <property type="match status" value="1"/>
</dbReference>
<evidence type="ECO:0000313" key="14">
    <source>
        <dbReference type="Proteomes" id="UP000008672"/>
    </source>
</evidence>